<dbReference type="PANTHER" id="PTHR47969:SF15">
    <property type="entry name" value="CHROMOSOME-ASSOCIATED KINESIN KIF4A-RELATED"/>
    <property type="match status" value="1"/>
</dbReference>
<evidence type="ECO:0000256" key="5">
    <source>
        <dbReference type="ARBA" id="ARBA00023054"/>
    </source>
</evidence>
<dbReference type="GO" id="GO:0051231">
    <property type="term" value="P:spindle elongation"/>
    <property type="evidence" value="ECO:0007669"/>
    <property type="project" value="TreeGrafter"/>
</dbReference>
<evidence type="ECO:0000313" key="8">
    <source>
        <dbReference type="EMBL" id="KAJ1980548.1"/>
    </source>
</evidence>
<comment type="similarity">
    <text evidence="6">Belongs to the TRAFAC class myosin-kinesin ATPase superfamily. Kinesin family.</text>
</comment>
<evidence type="ECO:0000259" key="7">
    <source>
        <dbReference type="PROSITE" id="PS50067"/>
    </source>
</evidence>
<keyword evidence="3 6" id="KW-0547">Nucleotide-binding</keyword>
<sequence length="202" mass="21810">MAATVQVALRVRPLTAKEQQEGDGSCVAYIPGQPQIVVNQEKSFTFDQVLDPAATQPQVYERCVAALVDQFLDGYNATVLAYGQTGSGKTYSMGTAAPVGSGGGIDDDQSYGIIPRAVSHLFNGLAQRQAEHPDFEFNVDVSFLELYNEDLIDLLNSASRPDNSRRTRVMPSHVTIREDAQGGIVWGGVTHLPANSTHAVMQ</sequence>
<comment type="subcellular location">
    <subcellularLocation>
        <location evidence="1">Cytoplasm</location>
    </subcellularLocation>
</comment>
<evidence type="ECO:0000313" key="9">
    <source>
        <dbReference type="Proteomes" id="UP001151582"/>
    </source>
</evidence>
<comment type="caution">
    <text evidence="8">The sequence shown here is derived from an EMBL/GenBank/DDBJ whole genome shotgun (WGS) entry which is preliminary data.</text>
</comment>
<evidence type="ECO:0000256" key="2">
    <source>
        <dbReference type="ARBA" id="ARBA00022490"/>
    </source>
</evidence>
<dbReference type="Proteomes" id="UP001151582">
    <property type="component" value="Unassembled WGS sequence"/>
</dbReference>
<evidence type="ECO:0000256" key="6">
    <source>
        <dbReference type="PROSITE-ProRule" id="PRU00283"/>
    </source>
</evidence>
<dbReference type="PANTHER" id="PTHR47969">
    <property type="entry name" value="CHROMOSOME-ASSOCIATED KINESIN KIF4A-RELATED"/>
    <property type="match status" value="1"/>
</dbReference>
<organism evidence="8 9">
    <name type="scientific">Dimargaris verticillata</name>
    <dbReference type="NCBI Taxonomy" id="2761393"/>
    <lineage>
        <taxon>Eukaryota</taxon>
        <taxon>Fungi</taxon>
        <taxon>Fungi incertae sedis</taxon>
        <taxon>Zoopagomycota</taxon>
        <taxon>Kickxellomycotina</taxon>
        <taxon>Dimargaritomycetes</taxon>
        <taxon>Dimargaritales</taxon>
        <taxon>Dimargaritaceae</taxon>
        <taxon>Dimargaris</taxon>
    </lineage>
</organism>
<dbReference type="EMBL" id="JANBQB010000163">
    <property type="protein sequence ID" value="KAJ1980548.1"/>
    <property type="molecule type" value="Genomic_DNA"/>
</dbReference>
<feature type="domain" description="Kinesin motor" evidence="7">
    <location>
        <begin position="4"/>
        <end position="202"/>
    </location>
</feature>
<feature type="binding site" evidence="6">
    <location>
        <begin position="83"/>
        <end position="90"/>
    </location>
    <ligand>
        <name>ATP</name>
        <dbReference type="ChEBI" id="CHEBI:30616"/>
    </ligand>
</feature>
<dbReference type="GO" id="GO:0008017">
    <property type="term" value="F:microtubule binding"/>
    <property type="evidence" value="ECO:0007669"/>
    <property type="project" value="InterPro"/>
</dbReference>
<evidence type="ECO:0000256" key="3">
    <source>
        <dbReference type="ARBA" id="ARBA00022741"/>
    </source>
</evidence>
<dbReference type="AlphaFoldDB" id="A0A9W8E9B3"/>
<dbReference type="GO" id="GO:0007052">
    <property type="term" value="P:mitotic spindle organization"/>
    <property type="evidence" value="ECO:0007669"/>
    <property type="project" value="TreeGrafter"/>
</dbReference>
<dbReference type="GO" id="GO:0007018">
    <property type="term" value="P:microtubule-based movement"/>
    <property type="evidence" value="ECO:0007669"/>
    <property type="project" value="InterPro"/>
</dbReference>
<keyword evidence="9" id="KW-1185">Reference proteome</keyword>
<dbReference type="GO" id="GO:0005875">
    <property type="term" value="C:microtubule associated complex"/>
    <property type="evidence" value="ECO:0007669"/>
    <property type="project" value="TreeGrafter"/>
</dbReference>
<evidence type="ECO:0000256" key="4">
    <source>
        <dbReference type="ARBA" id="ARBA00022840"/>
    </source>
</evidence>
<dbReference type="Gene3D" id="3.40.850.10">
    <property type="entry name" value="Kinesin motor domain"/>
    <property type="match status" value="1"/>
</dbReference>
<keyword evidence="6" id="KW-0505">Motor protein</keyword>
<dbReference type="Pfam" id="PF00225">
    <property type="entry name" value="Kinesin"/>
    <property type="match status" value="1"/>
</dbReference>
<gene>
    <name evidence="8" type="ORF">H4R34_002419</name>
</gene>
<keyword evidence="5" id="KW-0175">Coiled coil</keyword>
<proteinExistence type="inferred from homology"/>
<dbReference type="InterPro" id="IPR036961">
    <property type="entry name" value="Kinesin_motor_dom_sf"/>
</dbReference>
<dbReference type="OrthoDB" id="3176171at2759"/>
<dbReference type="GO" id="GO:0005524">
    <property type="term" value="F:ATP binding"/>
    <property type="evidence" value="ECO:0007669"/>
    <property type="project" value="UniProtKB-UniRule"/>
</dbReference>
<reference evidence="8" key="1">
    <citation type="submission" date="2022-07" db="EMBL/GenBank/DDBJ databases">
        <title>Phylogenomic reconstructions and comparative analyses of Kickxellomycotina fungi.</title>
        <authorList>
            <person name="Reynolds N.K."/>
            <person name="Stajich J.E."/>
            <person name="Barry K."/>
            <person name="Grigoriev I.V."/>
            <person name="Crous P."/>
            <person name="Smith M.E."/>
        </authorList>
    </citation>
    <scope>NUCLEOTIDE SEQUENCE</scope>
    <source>
        <strain evidence="8">RSA 567</strain>
    </source>
</reference>
<dbReference type="SMART" id="SM00129">
    <property type="entry name" value="KISc"/>
    <property type="match status" value="1"/>
</dbReference>
<dbReference type="InterPro" id="IPR027640">
    <property type="entry name" value="Kinesin-like_fam"/>
</dbReference>
<dbReference type="InterPro" id="IPR001752">
    <property type="entry name" value="Kinesin_motor_dom"/>
</dbReference>
<name>A0A9W8E9B3_9FUNG</name>
<keyword evidence="4 6" id="KW-0067">ATP-binding</keyword>
<dbReference type="SUPFAM" id="SSF52540">
    <property type="entry name" value="P-loop containing nucleoside triphosphate hydrolases"/>
    <property type="match status" value="1"/>
</dbReference>
<protein>
    <recommendedName>
        <fullName evidence="7">Kinesin motor domain-containing protein</fullName>
    </recommendedName>
</protein>
<evidence type="ECO:0000256" key="1">
    <source>
        <dbReference type="ARBA" id="ARBA00004496"/>
    </source>
</evidence>
<keyword evidence="2" id="KW-0963">Cytoplasm</keyword>
<accession>A0A9W8E9B3</accession>
<dbReference type="PROSITE" id="PS50067">
    <property type="entry name" value="KINESIN_MOTOR_2"/>
    <property type="match status" value="1"/>
</dbReference>
<dbReference type="GO" id="GO:0005737">
    <property type="term" value="C:cytoplasm"/>
    <property type="evidence" value="ECO:0007669"/>
    <property type="project" value="UniProtKB-SubCell"/>
</dbReference>
<dbReference type="InterPro" id="IPR027417">
    <property type="entry name" value="P-loop_NTPase"/>
</dbReference>
<dbReference type="GO" id="GO:0003777">
    <property type="term" value="F:microtubule motor activity"/>
    <property type="evidence" value="ECO:0007669"/>
    <property type="project" value="InterPro"/>
</dbReference>